<protein>
    <submittedName>
        <fullName evidence="2">Uncharacterized protein</fullName>
    </submittedName>
</protein>
<feature type="compositionally biased region" description="Polar residues" evidence="1">
    <location>
        <begin position="38"/>
        <end position="51"/>
    </location>
</feature>
<dbReference type="AlphaFoldDB" id="A0A9D4DB59"/>
<accession>A0A9D4DB59</accession>
<gene>
    <name evidence="2" type="ORF">DPMN_048390</name>
</gene>
<evidence type="ECO:0000313" key="3">
    <source>
        <dbReference type="Proteomes" id="UP000828390"/>
    </source>
</evidence>
<comment type="caution">
    <text evidence="2">The sequence shown here is derived from an EMBL/GenBank/DDBJ whole genome shotgun (WGS) entry which is preliminary data.</text>
</comment>
<evidence type="ECO:0000313" key="2">
    <source>
        <dbReference type="EMBL" id="KAH3741665.1"/>
    </source>
</evidence>
<sequence>MKSADQLSSSLGALSQKTSSLAAWWHEVSRPAAKQPGGMTSSDQQSGSLVA</sequence>
<keyword evidence="3" id="KW-1185">Reference proteome</keyword>
<organism evidence="2 3">
    <name type="scientific">Dreissena polymorpha</name>
    <name type="common">Zebra mussel</name>
    <name type="synonym">Mytilus polymorpha</name>
    <dbReference type="NCBI Taxonomy" id="45954"/>
    <lineage>
        <taxon>Eukaryota</taxon>
        <taxon>Metazoa</taxon>
        <taxon>Spiralia</taxon>
        <taxon>Lophotrochozoa</taxon>
        <taxon>Mollusca</taxon>
        <taxon>Bivalvia</taxon>
        <taxon>Autobranchia</taxon>
        <taxon>Heteroconchia</taxon>
        <taxon>Euheterodonta</taxon>
        <taxon>Imparidentia</taxon>
        <taxon>Neoheterodontei</taxon>
        <taxon>Myida</taxon>
        <taxon>Dreissenoidea</taxon>
        <taxon>Dreissenidae</taxon>
        <taxon>Dreissena</taxon>
    </lineage>
</organism>
<reference evidence="2" key="1">
    <citation type="journal article" date="2019" name="bioRxiv">
        <title>The Genome of the Zebra Mussel, Dreissena polymorpha: A Resource for Invasive Species Research.</title>
        <authorList>
            <person name="McCartney M.A."/>
            <person name="Auch B."/>
            <person name="Kono T."/>
            <person name="Mallez S."/>
            <person name="Zhang Y."/>
            <person name="Obille A."/>
            <person name="Becker A."/>
            <person name="Abrahante J.E."/>
            <person name="Garbe J."/>
            <person name="Badalamenti J.P."/>
            <person name="Herman A."/>
            <person name="Mangelson H."/>
            <person name="Liachko I."/>
            <person name="Sullivan S."/>
            <person name="Sone E.D."/>
            <person name="Koren S."/>
            <person name="Silverstein K.A.T."/>
            <person name="Beckman K.B."/>
            <person name="Gohl D.M."/>
        </authorList>
    </citation>
    <scope>NUCLEOTIDE SEQUENCE</scope>
    <source>
        <strain evidence="2">Duluth1</strain>
        <tissue evidence="2">Whole animal</tissue>
    </source>
</reference>
<evidence type="ECO:0000256" key="1">
    <source>
        <dbReference type="SAM" id="MobiDB-lite"/>
    </source>
</evidence>
<feature type="region of interest" description="Disordered" evidence="1">
    <location>
        <begin position="30"/>
        <end position="51"/>
    </location>
</feature>
<reference evidence="2" key="2">
    <citation type="submission" date="2020-11" db="EMBL/GenBank/DDBJ databases">
        <authorList>
            <person name="McCartney M.A."/>
            <person name="Auch B."/>
            <person name="Kono T."/>
            <person name="Mallez S."/>
            <person name="Becker A."/>
            <person name="Gohl D.M."/>
            <person name="Silverstein K.A.T."/>
            <person name="Koren S."/>
            <person name="Bechman K.B."/>
            <person name="Herman A."/>
            <person name="Abrahante J.E."/>
            <person name="Garbe J."/>
        </authorList>
    </citation>
    <scope>NUCLEOTIDE SEQUENCE</scope>
    <source>
        <strain evidence="2">Duluth1</strain>
        <tissue evidence="2">Whole animal</tissue>
    </source>
</reference>
<dbReference type="Proteomes" id="UP000828390">
    <property type="component" value="Unassembled WGS sequence"/>
</dbReference>
<dbReference type="EMBL" id="JAIWYP010000011">
    <property type="protein sequence ID" value="KAH3741665.1"/>
    <property type="molecule type" value="Genomic_DNA"/>
</dbReference>
<name>A0A9D4DB59_DREPO</name>
<proteinExistence type="predicted"/>